<protein>
    <submittedName>
        <fullName evidence="6">ABC transporter substrate-binding protein</fullName>
    </submittedName>
    <submittedName>
        <fullName evidence="5">ABC transporter, substrate-binding protein</fullName>
    </submittedName>
</protein>
<evidence type="ECO:0000256" key="2">
    <source>
        <dbReference type="ARBA" id="ARBA00022729"/>
    </source>
</evidence>
<accession>A0A2A7MEF5</accession>
<dbReference type="PANTHER" id="PTHR30535">
    <property type="entry name" value="VITAMIN B12-BINDING PROTEIN"/>
    <property type="match status" value="1"/>
</dbReference>
<organism evidence="6 7">
    <name type="scientific">Clostridium neonatale</name>
    <dbReference type="NCBI Taxonomy" id="137838"/>
    <lineage>
        <taxon>Bacteria</taxon>
        <taxon>Bacillati</taxon>
        <taxon>Bacillota</taxon>
        <taxon>Clostridia</taxon>
        <taxon>Eubacteriales</taxon>
        <taxon>Clostridiaceae</taxon>
        <taxon>Clostridium</taxon>
    </lineage>
</organism>
<dbReference type="PROSITE" id="PS51257">
    <property type="entry name" value="PROKAR_LIPOPROTEIN"/>
    <property type="match status" value="1"/>
</dbReference>
<comment type="similarity">
    <text evidence="1">Belongs to the bacterial solute-binding protein 8 family.</text>
</comment>
<keyword evidence="7" id="KW-1185">Reference proteome</keyword>
<proteinExistence type="inferred from homology"/>
<dbReference type="STRING" id="137838.GCA_001458595_01257"/>
<dbReference type="InterPro" id="IPR002491">
    <property type="entry name" value="ABC_transptr_periplasmic_BD"/>
</dbReference>
<evidence type="ECO:0000313" key="6">
    <source>
        <dbReference type="EMBL" id="PEG29969.1"/>
    </source>
</evidence>
<dbReference type="EMBL" id="CAMTCP010000280">
    <property type="protein sequence ID" value="CAI3683178.1"/>
    <property type="molecule type" value="Genomic_DNA"/>
</dbReference>
<dbReference type="CDD" id="cd01143">
    <property type="entry name" value="YvrC"/>
    <property type="match status" value="1"/>
</dbReference>
<dbReference type="NCBIfam" id="NF038402">
    <property type="entry name" value="TroA_like"/>
    <property type="match status" value="1"/>
</dbReference>
<evidence type="ECO:0000256" key="3">
    <source>
        <dbReference type="SAM" id="SignalP"/>
    </source>
</evidence>
<evidence type="ECO:0000313" key="7">
    <source>
        <dbReference type="Proteomes" id="UP000220840"/>
    </source>
</evidence>
<evidence type="ECO:0000259" key="4">
    <source>
        <dbReference type="PROSITE" id="PS50983"/>
    </source>
</evidence>
<dbReference type="RefSeq" id="WP_058294139.1">
    <property type="nucleotide sequence ID" value="NZ_CAKJVD010000019.1"/>
</dbReference>
<dbReference type="SUPFAM" id="SSF53807">
    <property type="entry name" value="Helical backbone' metal receptor"/>
    <property type="match status" value="1"/>
</dbReference>
<comment type="caution">
    <text evidence="6">The sequence shown here is derived from an EMBL/GenBank/DDBJ whole genome shotgun (WGS) entry which is preliminary data.</text>
</comment>
<dbReference type="GeneID" id="68876278"/>
<dbReference type="Pfam" id="PF01497">
    <property type="entry name" value="Peripla_BP_2"/>
    <property type="match status" value="1"/>
</dbReference>
<dbReference type="Proteomes" id="UP000220840">
    <property type="component" value="Unassembled WGS sequence"/>
</dbReference>
<reference evidence="6 7" key="1">
    <citation type="submission" date="2017-10" db="EMBL/GenBank/DDBJ databases">
        <title>Effective Description of Clostridium neonatale sp. nov. linked to necrotizing enterocolitis in neonates and a clarification of species assignable to the genus Clostridium (Prazmowski 1880) emend. Lawson and Rainey 2016.</title>
        <authorList>
            <person name="Bernard K."/>
            <person name="Burdz T."/>
            <person name="Wiebe D."/>
            <person name="Balcewich B."/>
            <person name="Alfa M."/>
            <person name="Bernier A.-M."/>
        </authorList>
    </citation>
    <scope>NUCLEOTIDE SEQUENCE [LARGE SCALE GENOMIC DNA]</scope>
    <source>
        <strain evidence="6 7">LCDC99A005</strain>
    </source>
</reference>
<sequence length="314" mass="34536">MNKLLKKVSVLLLFVVMSIGLMSCGNSNVSGGNNAKESAQSEKVSYPVKIKDSFGKELTLEKEPKKIISVAPNITEIIYKLGAEDKLVGRTDYCDYPEQVENVESIGTLRKPDIEKIIGLEPDLVIASTHFDEENTAKLEAAGIKVIGLYEENDVTGVYGMIETLGTALNKQPEATETVEEMKASIDKVTKTVSELEKPSVYYVVGYGESGDFSAPENTFVGQLIKLAGGNNIVPESDSWSFSLESLLESDPDIIVVRAGEKENFMSTEGYKELTAVKEGRVYEIDNNLLDRQGYRNSEGLLKLAEIFHPEAFK</sequence>
<reference evidence="5" key="2">
    <citation type="submission" date="2022-10" db="EMBL/GenBank/DDBJ databases">
        <authorList>
            <person name="Aires J."/>
            <person name="Mesa V."/>
        </authorList>
    </citation>
    <scope>NUCLEOTIDE SEQUENCE</scope>
    <source>
        <strain evidence="5">Clostridium neonatale JD116</strain>
    </source>
</reference>
<dbReference type="AlphaFoldDB" id="A0A2A7MEF5"/>
<dbReference type="Gene3D" id="3.40.50.1980">
    <property type="entry name" value="Nitrogenase molybdenum iron protein domain"/>
    <property type="match status" value="2"/>
</dbReference>
<feature type="domain" description="Fe/B12 periplasmic-binding" evidence="4">
    <location>
        <begin position="66"/>
        <end position="312"/>
    </location>
</feature>
<keyword evidence="2 3" id="KW-0732">Signal</keyword>
<dbReference type="PROSITE" id="PS50983">
    <property type="entry name" value="FE_B12_PBP"/>
    <property type="match status" value="1"/>
</dbReference>
<feature type="chain" id="PRO_5044380411" evidence="3">
    <location>
        <begin position="24"/>
        <end position="314"/>
    </location>
</feature>
<dbReference type="InterPro" id="IPR054828">
    <property type="entry name" value="Vit_B12_bind_prot"/>
</dbReference>
<gene>
    <name evidence="5" type="ORF">CNEO2_790005</name>
    <name evidence="6" type="ORF">CQ394_15120</name>
</gene>
<dbReference type="PANTHER" id="PTHR30535:SF34">
    <property type="entry name" value="MOLYBDATE-BINDING PROTEIN MOLA"/>
    <property type="match status" value="1"/>
</dbReference>
<name>A0A2A7MEF5_9CLOT</name>
<dbReference type="Proteomes" id="UP001189143">
    <property type="component" value="Unassembled WGS sequence"/>
</dbReference>
<evidence type="ECO:0000313" key="5">
    <source>
        <dbReference type="EMBL" id="CAI3683178.1"/>
    </source>
</evidence>
<evidence type="ECO:0000256" key="1">
    <source>
        <dbReference type="ARBA" id="ARBA00008814"/>
    </source>
</evidence>
<dbReference type="EMBL" id="PDCJ01000002">
    <property type="protein sequence ID" value="PEG29969.1"/>
    <property type="molecule type" value="Genomic_DNA"/>
</dbReference>
<feature type="signal peptide" evidence="3">
    <location>
        <begin position="1"/>
        <end position="23"/>
    </location>
</feature>
<dbReference type="InterPro" id="IPR050902">
    <property type="entry name" value="ABC_Transporter_SBP"/>
</dbReference>
<dbReference type="GO" id="GO:0071281">
    <property type="term" value="P:cellular response to iron ion"/>
    <property type="evidence" value="ECO:0007669"/>
    <property type="project" value="TreeGrafter"/>
</dbReference>
<dbReference type="OrthoDB" id="9816357at2"/>